<dbReference type="PANTHER" id="PTHR44051">
    <property type="entry name" value="GLUTATHIONE S-TRANSFERASE-RELATED"/>
    <property type="match status" value="1"/>
</dbReference>
<feature type="domain" description="GST N-terminal" evidence="1">
    <location>
        <begin position="1"/>
        <end position="80"/>
    </location>
</feature>
<dbReference type="Pfam" id="PF13410">
    <property type="entry name" value="GST_C_2"/>
    <property type="match status" value="1"/>
</dbReference>
<dbReference type="Pfam" id="PF13409">
    <property type="entry name" value="GST_N_2"/>
    <property type="match status" value="1"/>
</dbReference>
<proteinExistence type="predicted"/>
<dbReference type="SFLD" id="SFLDG01150">
    <property type="entry name" value="Main.1:_Beta-like"/>
    <property type="match status" value="1"/>
</dbReference>
<dbReference type="CDD" id="cd03188">
    <property type="entry name" value="GST_C_Beta"/>
    <property type="match status" value="1"/>
</dbReference>
<protein>
    <submittedName>
        <fullName evidence="3">Glutathione transferase</fullName>
        <ecNumber evidence="3">2.5.1.18</ecNumber>
    </submittedName>
</protein>
<dbReference type="PANTHER" id="PTHR44051:SF8">
    <property type="entry name" value="GLUTATHIONE S-TRANSFERASE GSTA"/>
    <property type="match status" value="1"/>
</dbReference>
<dbReference type="KEGG" id="azo:azo1541"/>
<dbReference type="STRING" id="62928.azo1541"/>
<dbReference type="EMBL" id="AM406670">
    <property type="protein sequence ID" value="CAL94158.1"/>
    <property type="molecule type" value="Genomic_DNA"/>
</dbReference>
<dbReference type="Gene3D" id="1.20.1050.10">
    <property type="match status" value="1"/>
</dbReference>
<dbReference type="RefSeq" id="WP_011765274.1">
    <property type="nucleotide sequence ID" value="NC_008702.1"/>
</dbReference>
<dbReference type="SUPFAM" id="SSF52833">
    <property type="entry name" value="Thioredoxin-like"/>
    <property type="match status" value="1"/>
</dbReference>
<dbReference type="InterPro" id="IPR010987">
    <property type="entry name" value="Glutathione-S-Trfase_C-like"/>
</dbReference>
<dbReference type="SFLD" id="SFLDG00358">
    <property type="entry name" value="Main_(cytGST)"/>
    <property type="match status" value="1"/>
</dbReference>
<keyword evidence="4" id="KW-1185">Reference proteome</keyword>
<dbReference type="PROSITE" id="PS50405">
    <property type="entry name" value="GST_CTER"/>
    <property type="match status" value="1"/>
</dbReference>
<dbReference type="EC" id="2.5.1.18" evidence="3"/>
<dbReference type="SFLD" id="SFLDS00019">
    <property type="entry name" value="Glutathione_Transferase_(cytos"/>
    <property type="match status" value="1"/>
</dbReference>
<evidence type="ECO:0000313" key="3">
    <source>
        <dbReference type="EMBL" id="CAL94158.1"/>
    </source>
</evidence>
<dbReference type="InterPro" id="IPR004045">
    <property type="entry name" value="Glutathione_S-Trfase_N"/>
</dbReference>
<reference evidence="3 4" key="1">
    <citation type="journal article" date="2006" name="Nat. Biotechnol.">
        <title>Complete genome of the mutualistic, N2-fixing grass endophyte Azoarcus sp. strain BH72.</title>
        <authorList>
            <person name="Krause A."/>
            <person name="Ramakumar A."/>
            <person name="Bartels D."/>
            <person name="Battistoni F."/>
            <person name="Bekel T."/>
            <person name="Boch J."/>
            <person name="Boehm M."/>
            <person name="Friedrich F."/>
            <person name="Hurek T."/>
            <person name="Krause L."/>
            <person name="Linke B."/>
            <person name="McHardy A.C."/>
            <person name="Sarkar A."/>
            <person name="Schneiker S."/>
            <person name="Syed A.A."/>
            <person name="Thauer R."/>
            <person name="Vorhoelter F.-J."/>
            <person name="Weidner S."/>
            <person name="Puehler A."/>
            <person name="Reinhold-Hurek B."/>
            <person name="Kaiser O."/>
            <person name="Goesmann A."/>
        </authorList>
    </citation>
    <scope>NUCLEOTIDE SEQUENCE [LARGE SCALE GENOMIC DNA]</scope>
    <source>
        <strain evidence="3 4">BH72</strain>
    </source>
</reference>
<dbReference type="GO" id="GO:0004364">
    <property type="term" value="F:glutathione transferase activity"/>
    <property type="evidence" value="ECO:0007669"/>
    <property type="project" value="UniProtKB-EC"/>
</dbReference>
<dbReference type="CDD" id="cd03057">
    <property type="entry name" value="GST_N_Beta"/>
    <property type="match status" value="1"/>
</dbReference>
<dbReference type="InterPro" id="IPR040079">
    <property type="entry name" value="Glutathione_S-Trfase"/>
</dbReference>
<evidence type="ECO:0000259" key="2">
    <source>
        <dbReference type="PROSITE" id="PS50405"/>
    </source>
</evidence>
<accession>A1K5Q3</accession>
<dbReference type="AlphaFoldDB" id="A1K5Q3"/>
<dbReference type="SUPFAM" id="SSF47616">
    <property type="entry name" value="GST C-terminal domain-like"/>
    <property type="match status" value="1"/>
</dbReference>
<feature type="domain" description="GST C-terminal" evidence="2">
    <location>
        <begin position="85"/>
        <end position="204"/>
    </location>
</feature>
<dbReference type="HOGENOM" id="CLU_011226_6_1_4"/>
<sequence length="204" mass="22701">MKFYMTPGSCSTGIHILLEEIGKVFEAYIVNLPAGDHKKPDYVAMNPKSTIPVLVRDDGSVLTEFPAIAFWLARANPRARLVPDDDEGVARVLEHLCYITATIHGQGYTRIFTTDAYTDNPAEHDAVKARGREIVDAGFAVMEIALAGRDYLVGNFSIADAALFYVSFWADRIGIPLPPNCAAHYQRMRARPVVQQVLREEGYR</sequence>
<keyword evidence="3" id="KW-0808">Transferase</keyword>
<gene>
    <name evidence="3" type="primary">gst</name>
    <name evidence="3" type="ordered locus">azo1541</name>
</gene>
<evidence type="ECO:0000313" key="4">
    <source>
        <dbReference type="Proteomes" id="UP000002588"/>
    </source>
</evidence>
<name>A1K5Q3_AZOSB</name>
<dbReference type="Gene3D" id="3.40.30.10">
    <property type="entry name" value="Glutaredoxin"/>
    <property type="match status" value="1"/>
</dbReference>
<evidence type="ECO:0000259" key="1">
    <source>
        <dbReference type="PROSITE" id="PS50404"/>
    </source>
</evidence>
<organism evidence="3 4">
    <name type="scientific">Azoarcus sp. (strain BH72)</name>
    <dbReference type="NCBI Taxonomy" id="418699"/>
    <lineage>
        <taxon>Bacteria</taxon>
        <taxon>Pseudomonadati</taxon>
        <taxon>Pseudomonadota</taxon>
        <taxon>Betaproteobacteria</taxon>
        <taxon>Rhodocyclales</taxon>
        <taxon>Zoogloeaceae</taxon>
        <taxon>Azoarcus</taxon>
    </lineage>
</organism>
<dbReference type="InterPro" id="IPR036249">
    <property type="entry name" value="Thioredoxin-like_sf"/>
</dbReference>
<dbReference type="PROSITE" id="PS50404">
    <property type="entry name" value="GST_NTER"/>
    <property type="match status" value="1"/>
</dbReference>
<dbReference type="eggNOG" id="COG0625">
    <property type="taxonomic scope" value="Bacteria"/>
</dbReference>
<dbReference type="Proteomes" id="UP000002588">
    <property type="component" value="Chromosome"/>
</dbReference>
<dbReference type="InterPro" id="IPR036282">
    <property type="entry name" value="Glutathione-S-Trfase_C_sf"/>
</dbReference>